<dbReference type="InterPro" id="IPR014001">
    <property type="entry name" value="Helicase_ATP-bd"/>
</dbReference>
<dbReference type="SUPFAM" id="SSF52540">
    <property type="entry name" value="P-loop containing nucleoside triphosphate hydrolases"/>
    <property type="match status" value="1"/>
</dbReference>
<evidence type="ECO:0000256" key="2">
    <source>
        <dbReference type="ARBA" id="ARBA00022840"/>
    </source>
</evidence>
<sequence>MALPQSQWTDVLPCLAACGLLPKLPPTGKLRQRADVAMSPSVAPAASSTSPGAESIFHSSRLYHAIHNCIKEEGDIPHQNQPAAALIITSVAMEDYVCKHSTKARILVSQHARVTRAVVQEEVAAKKSKVACEQEELVRFLLSANSIQIVDKLLDVLGEPEQQRMKLATIVSRHGPVDLAAILLATKRAYVAGDTSRVDGAGSKTLGGVFFREEKRYKASVSRNAIQAMLPPLPPLRPYQRDLVGMVLLSWGLQLPQEIFSAVDAQGRDGGEMEMDVEVGVSEEVLRSRWLKMAGGWSSNWLVSSPPNSGKTRMFVEVARGIIQSKPGGKCALVVVLVPSVILTTQHAVVFDLANLPVTLVGAYSSDNQLTPKVWRALFLAAYSGGHSSVVVATAESFCNLLRTGKAMLSEVDLLVFDEAHHCKEDHPYAVIMAVYNSMSQKAPRPRVLGVSASPSSEKNMATLDRRMDELLRRLNARLHLVDSEDPDVASILPEPTHVEVWVAVRQVEQEVMIILQEFALYAAAQIAESLAGIQAVGSTATVDKEQLGQALQAAINTCSVTLASSGRQMMVNYLDPLGQWLSKAREFAEKYRCPNLDLAARLLDIVRKATELVEDAGVEGALPFLGRKVAVLCREEVIANGGVFNGTIWSRTLPPCPKPTNLRKLTFSGAMLVAVASASVAAAAAAAADPAAHASAVGTAVTFGGGGGDGGASDLPGILSSLVAASSTMPTARGLEIRVSGNGSVATPPAENSCGDIPLRVSALLQYLLISSEASSRICDKALVEGCFASGELKEEITFPKFWALLQYLQRYRNKPNFHGIVFVRTRQAVFHVADKIRRAAQLQFVEVLELIGHNSASKRRGLSPEEDRHGRGMSDSQQHQVVCIFKEPGRKVLVATSAAEEGLDVPSCEFVVRYNAAATGIQLLQSRGRARQRAAEFCAILQEGTQDVELHNKSRLEEANMHQWQRNFAESVARGVSAAGEAEQR</sequence>
<dbReference type="Gene3D" id="3.40.50.300">
    <property type="entry name" value="P-loop containing nucleotide triphosphate hydrolases"/>
    <property type="match status" value="2"/>
</dbReference>
<evidence type="ECO:0000313" key="4">
    <source>
        <dbReference type="Proteomes" id="UP000747110"/>
    </source>
</evidence>
<evidence type="ECO:0000313" key="3">
    <source>
        <dbReference type="EMBL" id="GIL92079.1"/>
    </source>
</evidence>
<dbReference type="PROSITE" id="PS51192">
    <property type="entry name" value="HELICASE_ATP_BIND_1"/>
    <property type="match status" value="1"/>
</dbReference>
<keyword evidence="4" id="KW-1185">Reference proteome</keyword>
<dbReference type="InterPro" id="IPR011545">
    <property type="entry name" value="DEAD/DEAH_box_helicase_dom"/>
</dbReference>
<keyword evidence="2" id="KW-0067">ATP-binding</keyword>
<dbReference type="PANTHER" id="PTHR14074:SF16">
    <property type="entry name" value="ANTIVIRAL INNATE IMMUNE RESPONSE RECEPTOR RIG-I"/>
    <property type="match status" value="1"/>
</dbReference>
<dbReference type="AlphaFoldDB" id="A0A8J4CY85"/>
<dbReference type="Pfam" id="PF00270">
    <property type="entry name" value="DEAD"/>
    <property type="match status" value="1"/>
</dbReference>
<evidence type="ECO:0000256" key="1">
    <source>
        <dbReference type="ARBA" id="ARBA00022741"/>
    </source>
</evidence>
<dbReference type="SMART" id="SM00487">
    <property type="entry name" value="DEXDc"/>
    <property type="match status" value="1"/>
</dbReference>
<dbReference type="OrthoDB" id="1469196at2759"/>
<dbReference type="InterPro" id="IPR051363">
    <property type="entry name" value="RLR_Helicase"/>
</dbReference>
<dbReference type="InterPro" id="IPR027417">
    <property type="entry name" value="P-loop_NTPase"/>
</dbReference>
<dbReference type="PROSITE" id="PS51194">
    <property type="entry name" value="HELICASE_CTER"/>
    <property type="match status" value="1"/>
</dbReference>
<dbReference type="EMBL" id="BNCP01000072">
    <property type="protein sequence ID" value="GIL92079.1"/>
    <property type="molecule type" value="Genomic_DNA"/>
</dbReference>
<dbReference type="GO" id="GO:0005737">
    <property type="term" value="C:cytoplasm"/>
    <property type="evidence" value="ECO:0007669"/>
    <property type="project" value="TreeGrafter"/>
</dbReference>
<dbReference type="Proteomes" id="UP000747110">
    <property type="component" value="Unassembled WGS sequence"/>
</dbReference>
<keyword evidence="1" id="KW-0547">Nucleotide-binding</keyword>
<gene>
    <name evidence="3" type="ORF">Vretifemale_19562</name>
</gene>
<dbReference type="InterPro" id="IPR001650">
    <property type="entry name" value="Helicase_C-like"/>
</dbReference>
<dbReference type="GO" id="GO:0003676">
    <property type="term" value="F:nucleic acid binding"/>
    <property type="evidence" value="ECO:0007669"/>
    <property type="project" value="InterPro"/>
</dbReference>
<dbReference type="Pfam" id="PF00271">
    <property type="entry name" value="Helicase_C"/>
    <property type="match status" value="1"/>
</dbReference>
<organism evidence="3 4">
    <name type="scientific">Volvox reticuliferus</name>
    <dbReference type="NCBI Taxonomy" id="1737510"/>
    <lineage>
        <taxon>Eukaryota</taxon>
        <taxon>Viridiplantae</taxon>
        <taxon>Chlorophyta</taxon>
        <taxon>core chlorophytes</taxon>
        <taxon>Chlorophyceae</taxon>
        <taxon>CS clade</taxon>
        <taxon>Chlamydomonadales</taxon>
        <taxon>Volvocaceae</taxon>
        <taxon>Volvox</taxon>
    </lineage>
</organism>
<name>A0A8J4CY85_9CHLO</name>
<dbReference type="GO" id="GO:0005524">
    <property type="term" value="F:ATP binding"/>
    <property type="evidence" value="ECO:0007669"/>
    <property type="project" value="UniProtKB-KW"/>
</dbReference>
<dbReference type="SMART" id="SM00490">
    <property type="entry name" value="HELICc"/>
    <property type="match status" value="1"/>
</dbReference>
<dbReference type="PANTHER" id="PTHR14074">
    <property type="entry name" value="HELICASE WITH DEATH DOMAIN-RELATED"/>
    <property type="match status" value="1"/>
</dbReference>
<comment type="caution">
    <text evidence="3">The sequence shown here is derived from an EMBL/GenBank/DDBJ whole genome shotgun (WGS) entry which is preliminary data.</text>
</comment>
<accession>A0A8J4CY85</accession>
<protein>
    <submittedName>
        <fullName evidence="3">Uncharacterized protein</fullName>
    </submittedName>
</protein>
<reference evidence="3" key="1">
    <citation type="journal article" date="2021" name="Proc. Natl. Acad. Sci. U.S.A.">
        <title>Three genomes in the algal genus Volvox reveal the fate of a haploid sex-determining region after a transition to homothallism.</title>
        <authorList>
            <person name="Yamamoto K."/>
            <person name="Hamaji T."/>
            <person name="Kawai-Toyooka H."/>
            <person name="Matsuzaki R."/>
            <person name="Takahashi F."/>
            <person name="Nishimura Y."/>
            <person name="Kawachi M."/>
            <person name="Noguchi H."/>
            <person name="Minakuchi Y."/>
            <person name="Umen J.G."/>
            <person name="Toyoda A."/>
            <person name="Nozaki H."/>
        </authorList>
    </citation>
    <scope>NUCLEOTIDE SEQUENCE</scope>
    <source>
        <strain evidence="3">NIES-3786</strain>
    </source>
</reference>
<proteinExistence type="predicted"/>